<dbReference type="GO" id="GO:0008270">
    <property type="term" value="F:zinc ion binding"/>
    <property type="evidence" value="ECO:0007669"/>
    <property type="project" value="UniProtKB-KW"/>
</dbReference>
<keyword evidence="12" id="KW-1185">Reference proteome</keyword>
<dbReference type="GO" id="GO:0005634">
    <property type="term" value="C:nucleus"/>
    <property type="evidence" value="ECO:0007669"/>
    <property type="project" value="TreeGrafter"/>
</dbReference>
<reference evidence="13" key="1">
    <citation type="submission" date="2025-04" db="UniProtKB">
        <authorList>
            <consortium name="RefSeq"/>
        </authorList>
    </citation>
    <scope>IDENTIFICATION</scope>
</reference>
<dbReference type="InterPro" id="IPR036236">
    <property type="entry name" value="Znf_C2H2_sf"/>
</dbReference>
<feature type="region of interest" description="Disordered" evidence="10">
    <location>
        <begin position="196"/>
        <end position="240"/>
    </location>
</feature>
<proteinExistence type="predicted"/>
<keyword evidence="4" id="KW-0862">Zinc</keyword>
<evidence type="ECO:0000256" key="7">
    <source>
        <dbReference type="ARBA" id="ARBA00023163"/>
    </source>
</evidence>
<evidence type="ECO:0000313" key="13">
    <source>
        <dbReference type="RefSeq" id="XP_030541255.1"/>
    </source>
</evidence>
<feature type="compositionally biased region" description="Polar residues" evidence="10">
    <location>
        <begin position="269"/>
        <end position="279"/>
    </location>
</feature>
<keyword evidence="2" id="KW-0677">Repeat</keyword>
<dbReference type="Pfam" id="PF22995">
    <property type="entry name" value="C2CH-3rd_BIRD-IDD"/>
    <property type="match status" value="1"/>
</dbReference>
<dbReference type="InterPro" id="IPR055186">
    <property type="entry name" value="C2H2-2nd_BIRD-IDD"/>
</dbReference>
<dbReference type="InterPro" id="IPR013087">
    <property type="entry name" value="Znf_C2H2_type"/>
</dbReference>
<dbReference type="Proteomes" id="UP000827889">
    <property type="component" value="Chromosome 1"/>
</dbReference>
<dbReference type="InterPro" id="IPR031140">
    <property type="entry name" value="IDD1-16"/>
</dbReference>
<dbReference type="PANTHER" id="PTHR10593">
    <property type="entry name" value="SERINE/THREONINE-PROTEIN KINASE RIO"/>
    <property type="match status" value="1"/>
</dbReference>
<evidence type="ECO:0000256" key="3">
    <source>
        <dbReference type="ARBA" id="ARBA00022771"/>
    </source>
</evidence>
<evidence type="ECO:0000313" key="14">
    <source>
        <dbReference type="RefSeq" id="XP_048139628.1"/>
    </source>
</evidence>
<evidence type="ECO:0000256" key="1">
    <source>
        <dbReference type="ARBA" id="ARBA00022723"/>
    </source>
</evidence>
<evidence type="ECO:0000256" key="2">
    <source>
        <dbReference type="ARBA" id="ARBA00022737"/>
    </source>
</evidence>
<keyword evidence="1" id="KW-0479">Metal-binding</keyword>
<dbReference type="Pfam" id="PF22996">
    <property type="entry name" value="C2H2-2nd_BIRD-IDD"/>
    <property type="match status" value="1"/>
</dbReference>
<evidence type="ECO:0000256" key="10">
    <source>
        <dbReference type="SAM" id="MobiDB-lite"/>
    </source>
</evidence>
<evidence type="ECO:0000259" key="11">
    <source>
        <dbReference type="PROSITE" id="PS50157"/>
    </source>
</evidence>
<dbReference type="Pfam" id="PF12874">
    <property type="entry name" value="zf-met"/>
    <property type="match status" value="1"/>
</dbReference>
<dbReference type="InterPro" id="IPR055187">
    <property type="entry name" value="C2CH-3rd_BIRD-IDD"/>
</dbReference>
<dbReference type="RefSeq" id="XP_030541255.1">
    <property type="nucleotide sequence ID" value="XM_030685395.1"/>
</dbReference>
<keyword evidence="7" id="KW-0804">Transcription</keyword>
<dbReference type="GeneID" id="115748776"/>
<evidence type="ECO:0000313" key="12">
    <source>
        <dbReference type="Proteomes" id="UP000827889"/>
    </source>
</evidence>
<evidence type="ECO:0000256" key="4">
    <source>
        <dbReference type="ARBA" id="ARBA00022833"/>
    </source>
</evidence>
<name>A0A8B8Q2G0_9MYRT</name>
<feature type="coiled-coil region" evidence="9">
    <location>
        <begin position="331"/>
        <end position="379"/>
    </location>
</feature>
<evidence type="ECO:0000256" key="8">
    <source>
        <dbReference type="PROSITE-ProRule" id="PRU00042"/>
    </source>
</evidence>
<feature type="domain" description="C2H2-type" evidence="11">
    <location>
        <begin position="64"/>
        <end position="86"/>
    </location>
</feature>
<dbReference type="RefSeq" id="XP_048139628.1">
    <property type="nucleotide sequence ID" value="XM_048283671.1"/>
</dbReference>
<keyword evidence="3 8" id="KW-0863">Zinc-finger</keyword>
<evidence type="ECO:0000256" key="9">
    <source>
        <dbReference type="SAM" id="Coils"/>
    </source>
</evidence>
<dbReference type="InterPro" id="IPR055185">
    <property type="entry name" value="C2CH-4th_BIRD-IDD"/>
</dbReference>
<dbReference type="GO" id="GO:0003677">
    <property type="term" value="F:DNA binding"/>
    <property type="evidence" value="ECO:0007669"/>
    <property type="project" value="UniProtKB-KW"/>
</dbReference>
<keyword evidence="5" id="KW-0805">Transcription regulation</keyword>
<gene>
    <name evidence="13 14" type="primary">LOC115748776</name>
</gene>
<dbReference type="PROSITE" id="PS50157">
    <property type="entry name" value="ZINC_FINGER_C2H2_2"/>
    <property type="match status" value="1"/>
</dbReference>
<keyword evidence="6" id="KW-0238">DNA-binding</keyword>
<accession>A0A8B8Q2G0</accession>
<dbReference type="GO" id="GO:0003700">
    <property type="term" value="F:DNA-binding transcription factor activity"/>
    <property type="evidence" value="ECO:0007669"/>
    <property type="project" value="TreeGrafter"/>
</dbReference>
<feature type="region of interest" description="Disordered" evidence="10">
    <location>
        <begin position="269"/>
        <end position="297"/>
    </location>
</feature>
<dbReference type="SMART" id="SM00355">
    <property type="entry name" value="ZnF_C2H2"/>
    <property type="match status" value="3"/>
</dbReference>
<sequence>MIGNNTIISSPPSSFPPPPDPFRDCLENNGNATNKRKRRPAGTPDPDAEVVSLSPKTLLESDRYVCEICNQGFQRDQNLQMHRRRHKVPWKLLKRETPAVRKRVFVCPEPSCLHHDPGHALGDLVGIKKHFRRKHSNHKQWVCERCSKGYAVQSDYKAHLKTCGTRGHSCDCGRVFSRVESFIEHQDSCNMGRLRSDSHNNNLQPPCLSRTASSPSPSSDTNLNTPSWPAPRALAMPKPAKGAPIFLNPIANKPSSKTDHRDDLHNLELQLSTSSNPADTVSPHPSKRDEKYPSHLQLSMSSSCADCACERNGDGSRDQSTHQLRMAVAEKAYADEARQAARRQIEQAEREFANAKRMRQQAQAELEKAHALKEHARKKMNSAILQITCQVCKQKLQARELLRLAPDHESSLALSYMSSAITEGEVDNDINRVC</sequence>
<dbReference type="AlphaFoldDB" id="A0A8B8Q2G0"/>
<dbReference type="Gene3D" id="3.30.160.60">
    <property type="entry name" value="Classic Zinc Finger"/>
    <property type="match status" value="1"/>
</dbReference>
<feature type="region of interest" description="Disordered" evidence="10">
    <location>
        <begin position="1"/>
        <end position="51"/>
    </location>
</feature>
<dbReference type="OrthoDB" id="6354171at2759"/>
<reference evidence="12 14" key="2">
    <citation type="submission" date="2025-05" db="UniProtKB">
        <authorList>
            <consortium name="RefSeq"/>
        </authorList>
    </citation>
    <scope>NUCLEOTIDE SEQUENCE [LARGE SCALE GENOMIC DNA]</scope>
    <source>
        <tissue evidence="14">Leaf</tissue>
    </source>
</reference>
<keyword evidence="9" id="KW-0175">Coiled coil</keyword>
<dbReference type="Pfam" id="PF22992">
    <property type="entry name" value="C2CH-4th_BIRD-IDD"/>
    <property type="match status" value="1"/>
</dbReference>
<dbReference type="FunFam" id="3.30.160.60:FF:000554">
    <property type="entry name" value="protein indeterminate-domain 12-like"/>
    <property type="match status" value="1"/>
</dbReference>
<evidence type="ECO:0000256" key="6">
    <source>
        <dbReference type="ARBA" id="ARBA00023125"/>
    </source>
</evidence>
<dbReference type="KEGG" id="rarg:115748776"/>
<dbReference type="PANTHER" id="PTHR10593:SF221">
    <property type="entry name" value="PROTEIN INDETERMINATE-DOMAIN 14"/>
    <property type="match status" value="1"/>
</dbReference>
<organism evidence="12 13">
    <name type="scientific">Rhodamnia argentea</name>
    <dbReference type="NCBI Taxonomy" id="178133"/>
    <lineage>
        <taxon>Eukaryota</taxon>
        <taxon>Viridiplantae</taxon>
        <taxon>Streptophyta</taxon>
        <taxon>Embryophyta</taxon>
        <taxon>Tracheophyta</taxon>
        <taxon>Spermatophyta</taxon>
        <taxon>Magnoliopsida</taxon>
        <taxon>eudicotyledons</taxon>
        <taxon>Gunneridae</taxon>
        <taxon>Pentapetalae</taxon>
        <taxon>rosids</taxon>
        <taxon>malvids</taxon>
        <taxon>Myrtales</taxon>
        <taxon>Myrtaceae</taxon>
        <taxon>Myrtoideae</taxon>
        <taxon>Myrteae</taxon>
        <taxon>Australasian group</taxon>
        <taxon>Rhodamnia</taxon>
    </lineage>
</organism>
<protein>
    <submittedName>
        <fullName evidence="13 14">Zinc finger protein SHOOT GRAVITROPISM 5-like</fullName>
    </submittedName>
</protein>
<dbReference type="SUPFAM" id="SSF57667">
    <property type="entry name" value="beta-beta-alpha zinc fingers"/>
    <property type="match status" value="1"/>
</dbReference>
<dbReference type="PROSITE" id="PS00028">
    <property type="entry name" value="ZINC_FINGER_C2H2_1"/>
    <property type="match status" value="1"/>
</dbReference>
<evidence type="ECO:0000256" key="5">
    <source>
        <dbReference type="ARBA" id="ARBA00023015"/>
    </source>
</evidence>